<keyword evidence="1 5" id="KW-0547">Nucleotide-binding</keyword>
<dbReference type="PANTHER" id="PTHR11070">
    <property type="entry name" value="UVRD / RECB / PCRA DNA HELICASE FAMILY MEMBER"/>
    <property type="match status" value="1"/>
</dbReference>
<name>A0A972JZV0_9BACL</name>
<dbReference type="GO" id="GO:0003677">
    <property type="term" value="F:DNA binding"/>
    <property type="evidence" value="ECO:0007669"/>
    <property type="project" value="InterPro"/>
</dbReference>
<feature type="binding site" evidence="5">
    <location>
        <begin position="233"/>
        <end position="240"/>
    </location>
    <ligand>
        <name>ATP</name>
        <dbReference type="ChEBI" id="CHEBI:30616"/>
    </ligand>
</feature>
<evidence type="ECO:0000256" key="2">
    <source>
        <dbReference type="ARBA" id="ARBA00022801"/>
    </source>
</evidence>
<dbReference type="GO" id="GO:0005524">
    <property type="term" value="F:ATP binding"/>
    <property type="evidence" value="ECO:0007669"/>
    <property type="project" value="UniProtKB-UniRule"/>
</dbReference>
<evidence type="ECO:0000313" key="7">
    <source>
        <dbReference type="EMBL" id="NOU94974.1"/>
    </source>
</evidence>
<dbReference type="RefSeq" id="WP_171653197.1">
    <property type="nucleotide sequence ID" value="NZ_WHOD01000067.1"/>
</dbReference>
<dbReference type="SUPFAM" id="SSF52540">
    <property type="entry name" value="P-loop containing nucleoside triphosphate hydrolases"/>
    <property type="match status" value="1"/>
</dbReference>
<accession>A0A972JZV0</accession>
<dbReference type="InterPro" id="IPR027417">
    <property type="entry name" value="P-loop_NTPase"/>
</dbReference>
<dbReference type="Gene3D" id="3.40.50.300">
    <property type="entry name" value="P-loop containing nucleotide triphosphate hydrolases"/>
    <property type="match status" value="3"/>
</dbReference>
<organism evidence="7 8">
    <name type="scientific">Paenibacillus foliorum</name>
    <dbReference type="NCBI Taxonomy" id="2654974"/>
    <lineage>
        <taxon>Bacteria</taxon>
        <taxon>Bacillati</taxon>
        <taxon>Bacillota</taxon>
        <taxon>Bacilli</taxon>
        <taxon>Bacillales</taxon>
        <taxon>Paenibacillaceae</taxon>
        <taxon>Paenibacillus</taxon>
    </lineage>
</organism>
<keyword evidence="8" id="KW-1185">Reference proteome</keyword>
<dbReference type="GO" id="GO:0016787">
    <property type="term" value="F:hydrolase activity"/>
    <property type="evidence" value="ECO:0007669"/>
    <property type="project" value="UniProtKB-UniRule"/>
</dbReference>
<sequence>MTMHDPAWNEEEQRLRRVALLIKTRVNEVGQLAEQRLETAIDTNRDFWADITVNMNNPDEIMETYTSINQQSMVMVNQERDLLHAEDTLKQLLRLHDTPYFGRIDFTESGYPDTESIYIGTSSFFDDATQQYWIYDWRAPISNLFYDYPPGPASYKTPTGQIDGTVELKRQYVIRQGEMKAMFDTGITIGDEILQTMLGQSADDRMKSIVATIQKEQNQIIRDDRHQVLIVQGAAGSGKTSVALQRVAYLMYKHRNTLNADNMVLFSPNDLFNSYISTVLPELGETNMQQTTYQQYLQFRLGSRYNVEDQYTQMEYRLTAGNDPSYFIRQSSIRFKSSHAFIRIMDGYAHHLEQANMIFKDLRFRGKVLISQQQLSDFFYHIDPSIKLSNRVQLMKDWLLKELKTLAKAERTEPWVKEAMELLDKDEYQKAFSTMEERNTDQEQLFYDAKQEAFLLSRYVVNQNFQPLRHKIKKLKFINIHALYKQLFQEHSRCLLESIEATALPEDWDAICLQTLTQLDNQQLAFEDATPLLYLNELIEGFQSYNTVRHVIIDEAQDYSAFQFTFMKRLFPRSKMTLLGDMNQAIYTSTDSSGPVEQNNQGTTGNQHGYNHVIELFGAGQTNIIRLIRSYRSTREIVEFTKAMLPNGEAIEPFNRNGEKPLVHRADDLNSLTASVIADLNALQAEGIQSIAILTKTAEESFLAYERLYPSIPVSLITKNDHSFEKGILIMPAYLAKGLEFDAVLLWDASHNQYDQESERKLFYTACTRAMHRLHIFYTGELTRFISSLDTHTYKHLKSY</sequence>
<dbReference type="GO" id="GO:0005829">
    <property type="term" value="C:cytosol"/>
    <property type="evidence" value="ECO:0007669"/>
    <property type="project" value="TreeGrafter"/>
</dbReference>
<dbReference type="Pfam" id="PF13538">
    <property type="entry name" value="UvrD_C_2"/>
    <property type="match status" value="1"/>
</dbReference>
<evidence type="ECO:0000259" key="6">
    <source>
        <dbReference type="PROSITE" id="PS51198"/>
    </source>
</evidence>
<evidence type="ECO:0000256" key="4">
    <source>
        <dbReference type="ARBA" id="ARBA00022840"/>
    </source>
</evidence>
<dbReference type="InterPro" id="IPR000212">
    <property type="entry name" value="DNA_helicase_UvrD/REP"/>
</dbReference>
<evidence type="ECO:0000256" key="3">
    <source>
        <dbReference type="ARBA" id="ARBA00022806"/>
    </source>
</evidence>
<evidence type="ECO:0000313" key="8">
    <source>
        <dbReference type="Proteomes" id="UP000641588"/>
    </source>
</evidence>
<dbReference type="Pfam" id="PF00580">
    <property type="entry name" value="UvrD-helicase"/>
    <property type="match status" value="1"/>
</dbReference>
<dbReference type="PROSITE" id="PS51198">
    <property type="entry name" value="UVRD_HELICASE_ATP_BIND"/>
    <property type="match status" value="1"/>
</dbReference>
<dbReference type="GO" id="GO:0000725">
    <property type="term" value="P:recombinational repair"/>
    <property type="evidence" value="ECO:0007669"/>
    <property type="project" value="TreeGrafter"/>
</dbReference>
<dbReference type="InterPro" id="IPR027785">
    <property type="entry name" value="UvrD-like_helicase_C"/>
</dbReference>
<dbReference type="Proteomes" id="UP000641588">
    <property type="component" value="Unassembled WGS sequence"/>
</dbReference>
<evidence type="ECO:0000256" key="1">
    <source>
        <dbReference type="ARBA" id="ARBA00022741"/>
    </source>
</evidence>
<feature type="domain" description="UvrD-like helicase ATP-binding" evidence="6">
    <location>
        <begin position="212"/>
        <end position="634"/>
    </location>
</feature>
<dbReference type="PANTHER" id="PTHR11070:SF17">
    <property type="entry name" value="DNA HELICASE IV"/>
    <property type="match status" value="1"/>
</dbReference>
<keyword evidence="3 5" id="KW-0347">Helicase</keyword>
<dbReference type="GO" id="GO:0043138">
    <property type="term" value="F:3'-5' DNA helicase activity"/>
    <property type="evidence" value="ECO:0007669"/>
    <property type="project" value="TreeGrafter"/>
</dbReference>
<evidence type="ECO:0000256" key="5">
    <source>
        <dbReference type="PROSITE-ProRule" id="PRU00560"/>
    </source>
</evidence>
<dbReference type="InterPro" id="IPR014016">
    <property type="entry name" value="UvrD-like_ATP-bd"/>
</dbReference>
<dbReference type="AlphaFoldDB" id="A0A972JZV0"/>
<proteinExistence type="predicted"/>
<dbReference type="NCBIfam" id="NF041464">
    <property type="entry name" value="HelD_BACSU"/>
    <property type="match status" value="1"/>
</dbReference>
<keyword evidence="2 5" id="KW-0378">Hydrolase</keyword>
<gene>
    <name evidence="7" type="ORF">GC093_17350</name>
</gene>
<keyword evidence="4 5" id="KW-0067">ATP-binding</keyword>
<dbReference type="InterPro" id="IPR048228">
    <property type="entry name" value="HelD_bacillota"/>
</dbReference>
<reference evidence="7" key="1">
    <citation type="submission" date="2019-10" db="EMBL/GenBank/DDBJ databases">
        <title>Description of Paenibacillus glebae sp. nov.</title>
        <authorList>
            <person name="Carlier A."/>
            <person name="Qi S."/>
        </authorList>
    </citation>
    <scope>NUCLEOTIDE SEQUENCE</scope>
    <source>
        <strain evidence="7">LMG 31456</strain>
    </source>
</reference>
<dbReference type="EMBL" id="WHOD01000067">
    <property type="protein sequence ID" value="NOU94974.1"/>
    <property type="molecule type" value="Genomic_DNA"/>
</dbReference>
<comment type="caution">
    <text evidence="7">The sequence shown here is derived from an EMBL/GenBank/DDBJ whole genome shotgun (WGS) entry which is preliminary data.</text>
</comment>
<protein>
    <submittedName>
        <fullName evidence="7">AAA family ATPase</fullName>
    </submittedName>
</protein>